<evidence type="ECO:0000256" key="1">
    <source>
        <dbReference type="SAM" id="Coils"/>
    </source>
</evidence>
<dbReference type="AlphaFoldDB" id="A0A815S1T9"/>
<dbReference type="Proteomes" id="UP000663852">
    <property type="component" value="Unassembled WGS sequence"/>
</dbReference>
<dbReference type="EMBL" id="CAJNOJ010000561">
    <property type="protein sequence ID" value="CAF1484878.1"/>
    <property type="molecule type" value="Genomic_DNA"/>
</dbReference>
<gene>
    <name evidence="2" type="ORF">EDS130_LOCUS41664</name>
</gene>
<evidence type="ECO:0000313" key="2">
    <source>
        <dbReference type="EMBL" id="CAF1484878.1"/>
    </source>
</evidence>
<organism evidence="2 3">
    <name type="scientific">Adineta ricciae</name>
    <name type="common">Rotifer</name>
    <dbReference type="NCBI Taxonomy" id="249248"/>
    <lineage>
        <taxon>Eukaryota</taxon>
        <taxon>Metazoa</taxon>
        <taxon>Spiralia</taxon>
        <taxon>Gnathifera</taxon>
        <taxon>Rotifera</taxon>
        <taxon>Eurotatoria</taxon>
        <taxon>Bdelloidea</taxon>
        <taxon>Adinetida</taxon>
        <taxon>Adinetidae</taxon>
        <taxon>Adineta</taxon>
    </lineage>
</organism>
<keyword evidence="1" id="KW-0175">Coiled coil</keyword>
<feature type="coiled-coil region" evidence="1">
    <location>
        <begin position="152"/>
        <end position="179"/>
    </location>
</feature>
<reference evidence="2" key="1">
    <citation type="submission" date="2021-02" db="EMBL/GenBank/DDBJ databases">
        <authorList>
            <person name="Nowell W R."/>
        </authorList>
    </citation>
    <scope>NUCLEOTIDE SEQUENCE</scope>
</reference>
<name>A0A815S1T9_ADIRI</name>
<sequence length="247" mass="28885">MPQKSKRRSQSTPTIQSRWAKKNVDELDDAFVPYIPTDLHDSNENNKEKNCLKNKMSVLDIGNLFEALSEETSIRPISVLIYLSLVYFGIPWRDIDLFLKAIGGLTAKTCNKWSTYIIEQYLEEFLQDNRGGKRTHTLKRNQQLESPCKIWLDSTVLKNVELRQRLEKFNQNGRVFENEQRCAHFIQSKSKSNRLILINNGRLLRKFHSLFGVKAHQCQLPIRVYCSQFMWKDEIEILEKSLGGSFQ</sequence>
<comment type="caution">
    <text evidence="2">The sequence shown here is derived from an EMBL/GenBank/DDBJ whole genome shotgun (WGS) entry which is preliminary data.</text>
</comment>
<protein>
    <submittedName>
        <fullName evidence="2">Uncharacterized protein</fullName>
    </submittedName>
</protein>
<evidence type="ECO:0000313" key="3">
    <source>
        <dbReference type="Proteomes" id="UP000663852"/>
    </source>
</evidence>
<proteinExistence type="predicted"/>
<accession>A0A815S1T9</accession>